<accession>A0A8J7S642</accession>
<dbReference type="SUPFAM" id="SSF51161">
    <property type="entry name" value="Trimeric LpxA-like enzymes"/>
    <property type="match status" value="1"/>
</dbReference>
<dbReference type="PANTHER" id="PTHR43300">
    <property type="entry name" value="ACETYLTRANSFERASE"/>
    <property type="match status" value="1"/>
</dbReference>
<dbReference type="InterPro" id="IPR050179">
    <property type="entry name" value="Trans_hexapeptide_repeat"/>
</dbReference>
<evidence type="ECO:0008006" key="4">
    <source>
        <dbReference type="Google" id="ProtNLM"/>
    </source>
</evidence>
<dbReference type="InterPro" id="IPR011004">
    <property type="entry name" value="Trimer_LpxA-like_sf"/>
</dbReference>
<dbReference type="Proteomes" id="UP000672602">
    <property type="component" value="Unassembled WGS sequence"/>
</dbReference>
<name>A0A8J7S642_9PROT</name>
<dbReference type="AlphaFoldDB" id="A0A8J7S642"/>
<gene>
    <name evidence="2" type="ORF">KAJ83_10505</name>
</gene>
<evidence type="ECO:0000256" key="1">
    <source>
        <dbReference type="ARBA" id="ARBA00007274"/>
    </source>
</evidence>
<reference evidence="2" key="1">
    <citation type="submission" date="2021-04" db="EMBL/GenBank/DDBJ databases">
        <authorList>
            <person name="Zhang D.-C."/>
        </authorList>
    </citation>
    <scope>NUCLEOTIDE SEQUENCE</scope>
    <source>
        <strain evidence="2">CGMCC 1.15697</strain>
    </source>
</reference>
<organism evidence="2 3">
    <name type="scientific">Marivibrio halodurans</name>
    <dbReference type="NCBI Taxonomy" id="2039722"/>
    <lineage>
        <taxon>Bacteria</taxon>
        <taxon>Pseudomonadati</taxon>
        <taxon>Pseudomonadota</taxon>
        <taxon>Alphaproteobacteria</taxon>
        <taxon>Rhodospirillales</taxon>
        <taxon>Rhodospirillaceae</taxon>
        <taxon>Marivibrio</taxon>
    </lineage>
</organism>
<evidence type="ECO:0000313" key="3">
    <source>
        <dbReference type="Proteomes" id="UP000672602"/>
    </source>
</evidence>
<proteinExistence type="inferred from homology"/>
<dbReference type="RefSeq" id="WP_210682022.1">
    <property type="nucleotide sequence ID" value="NZ_JAGMWN010000004.1"/>
</dbReference>
<sequence>MIGSSIAPSDGKSTAPGRAVIVGTGYLARVIADSFADDHGDDGVLGFVALPSPLDWAAPGTTPSGEPSLHGRPVFGVAEALARWGGGGARILIGSDDRAGVPIPTWRRTVFHALRARGLRAGGFVHSAAWVLGGTTIDPSAIILADAYVEPLVTVGRNAVLEGNAFVSQHSSVGAHCHLETSALVAGQVTIHAEVTVGTNATLRSGVTLCRGSHVGCGAIVQRDLHPFETVAVRPPSRPFGPSAP</sequence>
<protein>
    <recommendedName>
        <fullName evidence="4">Sugar O-acyltransferase, sialic acid O-acetyltransferase NeuD family</fullName>
    </recommendedName>
</protein>
<dbReference type="EMBL" id="JAGMWN010000004">
    <property type="protein sequence ID" value="MBP5857439.1"/>
    <property type="molecule type" value="Genomic_DNA"/>
</dbReference>
<comment type="caution">
    <text evidence="2">The sequence shown here is derived from an EMBL/GenBank/DDBJ whole genome shotgun (WGS) entry which is preliminary data.</text>
</comment>
<evidence type="ECO:0000313" key="2">
    <source>
        <dbReference type="EMBL" id="MBP5857439.1"/>
    </source>
</evidence>
<keyword evidence="3" id="KW-1185">Reference proteome</keyword>
<dbReference type="Gene3D" id="2.160.10.10">
    <property type="entry name" value="Hexapeptide repeat proteins"/>
    <property type="match status" value="1"/>
</dbReference>
<comment type="similarity">
    <text evidence="1">Belongs to the transferase hexapeptide repeat family.</text>
</comment>